<comment type="similarity">
    <text evidence="2">Belongs to the TFIIB family.</text>
</comment>
<protein>
    <submittedName>
        <fullName evidence="10">Uncharacterized protein</fullName>
    </submittedName>
</protein>
<keyword evidence="4" id="KW-0863">Zinc-finger</keyword>
<comment type="subcellular location">
    <subcellularLocation>
        <location evidence="1">Nucleus</location>
    </subcellularLocation>
</comment>
<dbReference type="EMBL" id="OZ037946">
    <property type="protein sequence ID" value="CAL1703706.1"/>
    <property type="molecule type" value="Genomic_DNA"/>
</dbReference>
<organism evidence="10 11">
    <name type="scientific">Somion occarium</name>
    <dbReference type="NCBI Taxonomy" id="3059160"/>
    <lineage>
        <taxon>Eukaryota</taxon>
        <taxon>Fungi</taxon>
        <taxon>Dikarya</taxon>
        <taxon>Basidiomycota</taxon>
        <taxon>Agaricomycotina</taxon>
        <taxon>Agaricomycetes</taxon>
        <taxon>Polyporales</taxon>
        <taxon>Cerrenaceae</taxon>
        <taxon>Somion</taxon>
    </lineage>
</organism>
<evidence type="ECO:0000256" key="1">
    <source>
        <dbReference type="ARBA" id="ARBA00004123"/>
    </source>
</evidence>
<sequence length="609" mass="66978">MSDRCAECGERTTWEQELGSSICTNCGTLSNPSQSILASHLEHQDTSGYDNSAYWSQSQGLATLKGRSGWALAGQDKESRQRRNMISMHEYIRSIASRLSNVGVAPRAQAVFDQAMLKGNYNWGRRAKLIGGAAVAIALREVNRSDALKDIAYLMDEDFLPLSRAFRAIIDLLHLKLTSADPSQHIATLQTYYLQSLIADSSPLPADLQTKLKSVAPQSHAISRTAILLATLLSRFNILQNLPTPPTACAIFILALEAETASSLPHAGVLARNLGARMGVSQKVVMERYKIIYDAVEAWIKDVPWLEAHEKRVGSKGRSKVAKRIVVARGLKDVIQFQEELWSRQMESVPKPVLMLDVDDDGKFDEISEGSGGACDRTAPYFIQDDVTCRRQIARRYTSYQRAVGKASQFLLGPLSKSPTPARSSSRAPFDDNTLTRLLTVDSDALSHAFMVPPTRLQALALSRGGSGEDAIADDELFDEGELEGLMRSEEEAKVLQVALGWEKSENDLSSSASVQEGSSTHRGKRRRSSPDTNGESEQATRPKRSKRIDMDALARILDPETNLSSDVEDSGEGPVVQDSTSSTNDEVLGEWRPLSPTARGFDFDRYDV</sequence>
<evidence type="ECO:0000256" key="7">
    <source>
        <dbReference type="ARBA" id="ARBA00023163"/>
    </source>
</evidence>
<evidence type="ECO:0000256" key="5">
    <source>
        <dbReference type="ARBA" id="ARBA00022833"/>
    </source>
</evidence>
<dbReference type="SUPFAM" id="SSF47954">
    <property type="entry name" value="Cyclin-like"/>
    <property type="match status" value="1"/>
</dbReference>
<evidence type="ECO:0000256" key="4">
    <source>
        <dbReference type="ARBA" id="ARBA00022771"/>
    </source>
</evidence>
<feature type="compositionally biased region" description="Polar residues" evidence="9">
    <location>
        <begin position="508"/>
        <end position="521"/>
    </location>
</feature>
<reference evidence="11" key="1">
    <citation type="submission" date="2024-04" db="EMBL/GenBank/DDBJ databases">
        <authorList>
            <person name="Shaw F."/>
            <person name="Minotto A."/>
        </authorList>
    </citation>
    <scope>NUCLEOTIDE SEQUENCE [LARGE SCALE GENOMIC DNA]</scope>
</reference>
<evidence type="ECO:0000256" key="8">
    <source>
        <dbReference type="ARBA" id="ARBA00023242"/>
    </source>
</evidence>
<dbReference type="CDD" id="cd00043">
    <property type="entry name" value="CYCLIN_SF"/>
    <property type="match status" value="1"/>
</dbReference>
<keyword evidence="8" id="KW-0539">Nucleus</keyword>
<evidence type="ECO:0000256" key="3">
    <source>
        <dbReference type="ARBA" id="ARBA00022723"/>
    </source>
</evidence>
<dbReference type="InterPro" id="IPR036915">
    <property type="entry name" value="Cyclin-like_sf"/>
</dbReference>
<dbReference type="PANTHER" id="PTHR11618">
    <property type="entry name" value="TRANSCRIPTION INITIATION FACTOR IIB-RELATED"/>
    <property type="match status" value="1"/>
</dbReference>
<evidence type="ECO:0000256" key="2">
    <source>
        <dbReference type="ARBA" id="ARBA00010857"/>
    </source>
</evidence>
<proteinExistence type="inferred from homology"/>
<evidence type="ECO:0000313" key="10">
    <source>
        <dbReference type="EMBL" id="CAL1703706.1"/>
    </source>
</evidence>
<keyword evidence="11" id="KW-1185">Reference proteome</keyword>
<accession>A0ABP1D766</accession>
<keyword evidence="3" id="KW-0479">Metal-binding</keyword>
<keyword evidence="5" id="KW-0862">Zinc</keyword>
<evidence type="ECO:0000313" key="11">
    <source>
        <dbReference type="Proteomes" id="UP001497453"/>
    </source>
</evidence>
<keyword evidence="6" id="KW-0805">Transcription regulation</keyword>
<dbReference type="InterPro" id="IPR000812">
    <property type="entry name" value="TFIIB"/>
</dbReference>
<evidence type="ECO:0000256" key="6">
    <source>
        <dbReference type="ARBA" id="ARBA00023015"/>
    </source>
</evidence>
<dbReference type="PANTHER" id="PTHR11618:SF4">
    <property type="entry name" value="TRANSCRIPTION FACTOR IIIB 90 KDA SUBUNIT"/>
    <property type="match status" value="1"/>
</dbReference>
<evidence type="ECO:0000256" key="9">
    <source>
        <dbReference type="SAM" id="MobiDB-lite"/>
    </source>
</evidence>
<gene>
    <name evidence="10" type="ORF">GFSPODELE1_LOCUS4687</name>
</gene>
<name>A0ABP1D766_9APHY</name>
<keyword evidence="7" id="KW-0804">Transcription</keyword>
<feature type="region of interest" description="Disordered" evidence="9">
    <location>
        <begin position="506"/>
        <end position="609"/>
    </location>
</feature>
<dbReference type="Gene3D" id="1.10.472.170">
    <property type="match status" value="1"/>
</dbReference>
<feature type="compositionally biased region" description="Polar residues" evidence="9">
    <location>
        <begin position="531"/>
        <end position="540"/>
    </location>
</feature>
<dbReference type="Proteomes" id="UP001497453">
    <property type="component" value="Chromosome 3"/>
</dbReference>